<dbReference type="Proteomes" id="UP000644693">
    <property type="component" value="Unassembled WGS sequence"/>
</dbReference>
<dbReference type="InterPro" id="IPR005802">
    <property type="entry name" value="ADC_synth_comp_1"/>
</dbReference>
<dbReference type="InterPro" id="IPR005801">
    <property type="entry name" value="ADC_synthase"/>
</dbReference>
<evidence type="ECO:0000259" key="4">
    <source>
        <dbReference type="Pfam" id="PF04715"/>
    </source>
</evidence>
<evidence type="ECO:0000256" key="1">
    <source>
        <dbReference type="ARBA" id="ARBA00013139"/>
    </source>
</evidence>
<dbReference type="Gene3D" id="3.60.120.10">
    <property type="entry name" value="Anthranilate synthase"/>
    <property type="match status" value="1"/>
</dbReference>
<dbReference type="InterPro" id="IPR006805">
    <property type="entry name" value="Anth_synth_I_N"/>
</dbReference>
<sequence>MSSTPHLDELTYRADSCGLFQCLRDMPGAAMLDSSHPFSNRGRFDILVADPIPNALPPLPRAASSQATAEWFESLTCSLADTFGKVTPVAEELPFCGGLLGALDYDAGAALNHLSAHPDAQSPRVRVGLYRWAVIQDHLRKKAVLVSLPGVSQAERRALIAQLNSPATVAGEPFRLQEAFSSNLGPSGYREAFEQIQTYIQSGDCYQVNLAQRFTARYKGDPWEAYTALRRIAGAPFAAYFEGDTAGALLCLSPERFLSVQGCHVETAPIKGTRPRSDDATEDAAAAQALLASPKDRAENLMIVDLLRNDLGRACAPGSIHVDRLFEVISYPTVHHLVSTISGELADGLGPTDLLQRSFPGGSITGAPKRRAMEIIAELEPAARQAYCGSVFYVSAHGRMDSNIAIRSLVCDQKEIHCWGGGGIVADSDCEQEYQETLDKVGSFLSELEKSSGLQKD</sequence>
<dbReference type="GO" id="GO:0009396">
    <property type="term" value="P:folic acid-containing compound biosynthetic process"/>
    <property type="evidence" value="ECO:0007669"/>
    <property type="project" value="InterPro"/>
</dbReference>
<dbReference type="PRINTS" id="PR00095">
    <property type="entry name" value="ANTSNTHASEI"/>
</dbReference>
<proteinExistence type="predicted"/>
<evidence type="ECO:0000313" key="6">
    <source>
        <dbReference type="Proteomes" id="UP000644693"/>
    </source>
</evidence>
<dbReference type="EMBL" id="BMYM01000001">
    <property type="protein sequence ID" value="GHD29365.1"/>
    <property type="molecule type" value="Genomic_DNA"/>
</dbReference>
<feature type="domain" description="Anthranilate synthase component I N-terminal" evidence="4">
    <location>
        <begin position="18"/>
        <end position="144"/>
    </location>
</feature>
<keyword evidence="6" id="KW-1185">Reference proteome</keyword>
<dbReference type="AlphaFoldDB" id="A0A918XG55"/>
<dbReference type="Pfam" id="PF04715">
    <property type="entry name" value="Anth_synt_I_N"/>
    <property type="match status" value="1"/>
</dbReference>
<evidence type="ECO:0000259" key="3">
    <source>
        <dbReference type="Pfam" id="PF00425"/>
    </source>
</evidence>
<dbReference type="GO" id="GO:0046820">
    <property type="term" value="F:4-amino-4-deoxychorismate synthase activity"/>
    <property type="evidence" value="ECO:0007669"/>
    <property type="project" value="UniProtKB-EC"/>
</dbReference>
<dbReference type="PANTHER" id="PTHR11236:SF50">
    <property type="entry name" value="AMINODEOXYCHORISMATE SYNTHASE COMPONENT 1"/>
    <property type="match status" value="1"/>
</dbReference>
<dbReference type="SUPFAM" id="SSF56322">
    <property type="entry name" value="ADC synthase"/>
    <property type="match status" value="1"/>
</dbReference>
<reference evidence="5" key="2">
    <citation type="submission" date="2020-09" db="EMBL/GenBank/DDBJ databases">
        <authorList>
            <person name="Sun Q."/>
            <person name="Kim S."/>
        </authorList>
    </citation>
    <scope>NUCLEOTIDE SEQUENCE</scope>
    <source>
        <strain evidence="5">KCTC 23430</strain>
    </source>
</reference>
<organism evidence="5 6">
    <name type="scientific">Parahalioglobus pacificus</name>
    <dbReference type="NCBI Taxonomy" id="930806"/>
    <lineage>
        <taxon>Bacteria</taxon>
        <taxon>Pseudomonadati</taxon>
        <taxon>Pseudomonadota</taxon>
        <taxon>Gammaproteobacteria</taxon>
        <taxon>Cellvibrionales</taxon>
        <taxon>Halieaceae</taxon>
        <taxon>Parahalioglobus</taxon>
    </lineage>
</organism>
<dbReference type="Pfam" id="PF00425">
    <property type="entry name" value="Chorismate_bind"/>
    <property type="match status" value="1"/>
</dbReference>
<evidence type="ECO:0000256" key="2">
    <source>
        <dbReference type="ARBA" id="ARBA00022679"/>
    </source>
</evidence>
<dbReference type="InterPro" id="IPR015890">
    <property type="entry name" value="Chorismate_C"/>
</dbReference>
<accession>A0A918XG55</accession>
<feature type="domain" description="Chorismate-utilising enzyme C-terminal" evidence="3">
    <location>
        <begin position="188"/>
        <end position="440"/>
    </location>
</feature>
<dbReference type="EC" id="2.6.1.85" evidence="1"/>
<name>A0A918XG55_9GAMM</name>
<reference evidence="5" key="1">
    <citation type="journal article" date="2014" name="Int. J. Syst. Evol. Microbiol.">
        <title>Complete genome sequence of Corynebacterium casei LMG S-19264T (=DSM 44701T), isolated from a smear-ripened cheese.</title>
        <authorList>
            <consortium name="US DOE Joint Genome Institute (JGI-PGF)"/>
            <person name="Walter F."/>
            <person name="Albersmeier A."/>
            <person name="Kalinowski J."/>
            <person name="Ruckert C."/>
        </authorList>
    </citation>
    <scope>NUCLEOTIDE SEQUENCE</scope>
    <source>
        <strain evidence="5">KCTC 23430</strain>
    </source>
</reference>
<dbReference type="InterPro" id="IPR019999">
    <property type="entry name" value="Anth_synth_I-like"/>
</dbReference>
<dbReference type="NCBIfam" id="TIGR00553">
    <property type="entry name" value="pabB"/>
    <property type="match status" value="1"/>
</dbReference>
<dbReference type="RefSeq" id="WP_229802587.1">
    <property type="nucleotide sequence ID" value="NZ_BMYM01000001.1"/>
</dbReference>
<dbReference type="GO" id="GO:0000162">
    <property type="term" value="P:L-tryptophan biosynthetic process"/>
    <property type="evidence" value="ECO:0007669"/>
    <property type="project" value="TreeGrafter"/>
</dbReference>
<comment type="caution">
    <text evidence="5">The sequence shown here is derived from an EMBL/GenBank/DDBJ whole genome shotgun (WGS) entry which is preliminary data.</text>
</comment>
<protein>
    <recommendedName>
        <fullName evidence="1">aminodeoxychorismate synthase</fullName>
        <ecNumber evidence="1">2.6.1.85</ecNumber>
    </recommendedName>
</protein>
<gene>
    <name evidence="5" type="primary">pabB</name>
    <name evidence="5" type="ORF">GCM10007053_09710</name>
</gene>
<dbReference type="PANTHER" id="PTHR11236">
    <property type="entry name" value="AMINOBENZOATE/ANTHRANILATE SYNTHASE"/>
    <property type="match status" value="1"/>
</dbReference>
<evidence type="ECO:0000313" key="5">
    <source>
        <dbReference type="EMBL" id="GHD29365.1"/>
    </source>
</evidence>
<keyword evidence="2" id="KW-0808">Transferase</keyword>